<dbReference type="CDD" id="cd01066">
    <property type="entry name" value="APP_MetAP"/>
    <property type="match status" value="1"/>
</dbReference>
<keyword evidence="2" id="KW-0378">Hydrolase</keyword>
<dbReference type="Pfam" id="PF00557">
    <property type="entry name" value="Peptidase_M24"/>
    <property type="match status" value="1"/>
</dbReference>
<dbReference type="InterPro" id="IPR029149">
    <property type="entry name" value="Creatin/AminoP/Spt16_N"/>
</dbReference>
<dbReference type="Proteomes" id="UP000317863">
    <property type="component" value="Unassembled WGS sequence"/>
</dbReference>
<feature type="domain" description="Peptidase M24" evidence="1">
    <location>
        <begin position="204"/>
        <end position="395"/>
    </location>
</feature>
<evidence type="ECO:0000313" key="3">
    <source>
        <dbReference type="Proteomes" id="UP000317863"/>
    </source>
</evidence>
<name>A0A544QWY5_9FIRM</name>
<dbReference type="GO" id="GO:0004177">
    <property type="term" value="F:aminopeptidase activity"/>
    <property type="evidence" value="ECO:0007669"/>
    <property type="project" value="UniProtKB-KW"/>
</dbReference>
<dbReference type="SUPFAM" id="SSF53092">
    <property type="entry name" value="Creatinase/prolidase N-terminal domain"/>
    <property type="match status" value="1"/>
</dbReference>
<dbReference type="Gene3D" id="3.40.350.10">
    <property type="entry name" value="Creatinase/prolidase N-terminal domain"/>
    <property type="match status" value="1"/>
</dbReference>
<organism evidence="2 3">
    <name type="scientific">Peptacetobacter hominis</name>
    <dbReference type="NCBI Taxonomy" id="2743610"/>
    <lineage>
        <taxon>Bacteria</taxon>
        <taxon>Bacillati</taxon>
        <taxon>Bacillota</taxon>
        <taxon>Clostridia</taxon>
        <taxon>Peptostreptococcales</taxon>
        <taxon>Peptostreptococcaceae</taxon>
        <taxon>Peptacetobacter</taxon>
    </lineage>
</organism>
<comment type="caution">
    <text evidence="2">The sequence shown here is derived from an EMBL/GenBank/DDBJ whole genome shotgun (WGS) entry which is preliminary data.</text>
</comment>
<reference evidence="2 3" key="1">
    <citation type="submission" date="2019-02" db="EMBL/GenBank/DDBJ databases">
        <title>Peptostreptococcaceae bacterium ZHW00191 nov., a new bacterium isolated from the human gut.</title>
        <authorList>
            <person name="Zhou H.-W."/>
            <person name="Chen X.-J."/>
        </authorList>
    </citation>
    <scope>NUCLEOTIDE SEQUENCE [LARGE SCALE GENOMIC DNA]</scope>
    <source>
        <strain evidence="2 3">ZHW00191</strain>
    </source>
</reference>
<sequence length="459" mass="52286">MKKIVYKEVPSPKKSDNLIQVSLSDETMKERQEKVLDLIKKHNYDALVVYADIEHGRNFEYLTGFRTRFEESLLVYHKDGTAYLLLGNENTKMCAHSRIKANLIHQSYFSLPYQPMESENVEESLERAGIKKGMKIGLAGWKYFAYTDKKRQLFDAPYFIVDAIMNLIGDRNLLENACDIFIGAEEGVRLVNNANELAHYEFGAALAGNCMYDTVEAFEVGKSEMEIASHLEKYGQPNSLVTICSSGERFVNANLYPSEQKVQIGDRVSLSSSFKGGACCVAGYAVHNEDELPEGKQDFIEVLSKPYFNAITAWLTEIHIGMKGKEMYERMEELLPKEIFGWTLNPGHQVADEEWMTSTIYPGSEVELKSGMILQLDIIPKRDGYAGTGIETTIALADERLRGEIEKQYPELHKRINRRREYLKDVIGIDLPEEVLPFSDLLAYSRPYLLSKNKALCWE</sequence>
<gene>
    <name evidence="2" type="ORF">EXD82_02105</name>
</gene>
<dbReference type="RefSeq" id="WP_142535273.1">
    <property type="nucleotide sequence ID" value="NZ_SGJB01000003.1"/>
</dbReference>
<protein>
    <submittedName>
        <fullName evidence="2">Xaa-Pro aminopeptidase</fullName>
    </submittedName>
</protein>
<dbReference type="Gene3D" id="3.90.230.10">
    <property type="entry name" value="Creatinase/methionine aminopeptidase superfamily"/>
    <property type="match status" value="1"/>
</dbReference>
<evidence type="ECO:0000313" key="2">
    <source>
        <dbReference type="EMBL" id="TQQ85216.1"/>
    </source>
</evidence>
<dbReference type="AlphaFoldDB" id="A0A544QWY5"/>
<dbReference type="OrthoDB" id="9778159at2"/>
<evidence type="ECO:0000259" key="1">
    <source>
        <dbReference type="Pfam" id="PF00557"/>
    </source>
</evidence>
<keyword evidence="3" id="KW-1185">Reference proteome</keyword>
<dbReference type="SUPFAM" id="SSF55920">
    <property type="entry name" value="Creatinase/aminopeptidase"/>
    <property type="match status" value="1"/>
</dbReference>
<keyword evidence="2" id="KW-0031">Aminopeptidase</keyword>
<accession>A0A544QWY5</accession>
<dbReference type="EMBL" id="SGJB01000003">
    <property type="protein sequence ID" value="TQQ85216.1"/>
    <property type="molecule type" value="Genomic_DNA"/>
</dbReference>
<keyword evidence="2" id="KW-0645">Protease</keyword>
<dbReference type="InterPro" id="IPR000994">
    <property type="entry name" value="Pept_M24"/>
</dbReference>
<proteinExistence type="predicted"/>
<dbReference type="InterPro" id="IPR036005">
    <property type="entry name" value="Creatinase/aminopeptidase-like"/>
</dbReference>